<sequence length="172" mass="19067">MPAPALDKPAPIFFGTAVIKSQFKQISLSDFRGKYVVFFYYPSIFSCVCSAELLEFSNRIAEFENINCKLVGATFDNKYSVMACTNTPSKQGGLSKINISLISDIDGEITKACGLMQHNIKIPLRGLFINDNNQVLCQVTIGTHHVAESVDETLRFLRAFKYCKEHGPGTTV</sequence>
<keyword evidence="4" id="KW-1015">Disulfide bond</keyword>
<evidence type="ECO:0000313" key="11">
    <source>
        <dbReference type="Proteomes" id="UP001378592"/>
    </source>
</evidence>
<dbReference type="Proteomes" id="UP001378592">
    <property type="component" value="Unassembled WGS sequence"/>
</dbReference>
<feature type="active site" description="Cysteine sulfenic acid (-SOH) intermediate; for peroxidase activity" evidence="8">
    <location>
        <position position="49"/>
    </location>
</feature>
<dbReference type="InterPro" id="IPR013766">
    <property type="entry name" value="Thioredoxin_domain"/>
</dbReference>
<dbReference type="InterPro" id="IPR024706">
    <property type="entry name" value="Peroxiredoxin_AhpC-typ"/>
</dbReference>
<evidence type="ECO:0000256" key="8">
    <source>
        <dbReference type="PIRSR" id="PIRSR000239-1"/>
    </source>
</evidence>
<dbReference type="PANTHER" id="PTHR10681">
    <property type="entry name" value="THIOREDOXIN PEROXIDASE"/>
    <property type="match status" value="1"/>
</dbReference>
<evidence type="ECO:0000256" key="4">
    <source>
        <dbReference type="ARBA" id="ARBA00023157"/>
    </source>
</evidence>
<dbReference type="Pfam" id="PF00578">
    <property type="entry name" value="AhpC-TSA"/>
    <property type="match status" value="1"/>
</dbReference>
<keyword evidence="3 7" id="KW-0560">Oxidoreductase</keyword>
<accession>A0AAN9V6Q9</accession>
<gene>
    <name evidence="10" type="ORF">R5R35_007346</name>
</gene>
<feature type="domain" description="Thioredoxin" evidence="9">
    <location>
        <begin position="4"/>
        <end position="162"/>
    </location>
</feature>
<dbReference type="EC" id="1.11.1.24" evidence="2"/>
<reference evidence="10 11" key="1">
    <citation type="submission" date="2024-03" db="EMBL/GenBank/DDBJ databases">
        <title>The genome assembly and annotation of the cricket Gryllus longicercus Weissman &amp; Gray.</title>
        <authorList>
            <person name="Szrajer S."/>
            <person name="Gray D."/>
            <person name="Ylla G."/>
        </authorList>
    </citation>
    <scope>NUCLEOTIDE SEQUENCE [LARGE SCALE GENOMIC DNA]</scope>
    <source>
        <strain evidence="10">DAG 2021-001</strain>
        <tissue evidence="10">Whole body minus gut</tissue>
    </source>
</reference>
<comment type="function">
    <text evidence="7">Thiol-specific peroxidase that catalyzes the reduction of hydrogen peroxide and organic hydroperoxides to water and alcohols, respectively.</text>
</comment>
<evidence type="ECO:0000256" key="7">
    <source>
        <dbReference type="PIRNR" id="PIRNR000239"/>
    </source>
</evidence>
<keyword evidence="11" id="KW-1185">Reference proteome</keyword>
<protein>
    <recommendedName>
        <fullName evidence="2">thioredoxin-dependent peroxiredoxin</fullName>
        <ecNumber evidence="2">1.11.1.24</ecNumber>
    </recommendedName>
</protein>
<name>A0AAN9V6Q9_9ORTH</name>
<comment type="catalytic activity">
    <reaction evidence="6">
        <text>a hydroperoxide + [thioredoxin]-dithiol = an alcohol + [thioredoxin]-disulfide + H2O</text>
        <dbReference type="Rhea" id="RHEA:62620"/>
        <dbReference type="Rhea" id="RHEA-COMP:10698"/>
        <dbReference type="Rhea" id="RHEA-COMP:10700"/>
        <dbReference type="ChEBI" id="CHEBI:15377"/>
        <dbReference type="ChEBI" id="CHEBI:29950"/>
        <dbReference type="ChEBI" id="CHEBI:30879"/>
        <dbReference type="ChEBI" id="CHEBI:35924"/>
        <dbReference type="ChEBI" id="CHEBI:50058"/>
        <dbReference type="EC" id="1.11.1.24"/>
    </reaction>
</comment>
<dbReference type="InterPro" id="IPR036249">
    <property type="entry name" value="Thioredoxin-like_sf"/>
</dbReference>
<dbReference type="Gene3D" id="3.40.30.10">
    <property type="entry name" value="Glutaredoxin"/>
    <property type="match status" value="1"/>
</dbReference>
<evidence type="ECO:0000256" key="6">
    <source>
        <dbReference type="ARBA" id="ARBA00049091"/>
    </source>
</evidence>
<dbReference type="GO" id="GO:0045454">
    <property type="term" value="P:cell redox homeostasis"/>
    <property type="evidence" value="ECO:0007669"/>
    <property type="project" value="TreeGrafter"/>
</dbReference>
<dbReference type="PANTHER" id="PTHR10681:SF163">
    <property type="entry name" value="AT16346P-RELATED"/>
    <property type="match status" value="1"/>
</dbReference>
<evidence type="ECO:0000256" key="5">
    <source>
        <dbReference type="ARBA" id="ARBA00023284"/>
    </source>
</evidence>
<evidence type="ECO:0000256" key="3">
    <source>
        <dbReference type="ARBA" id="ARBA00023002"/>
    </source>
</evidence>
<dbReference type="InterPro" id="IPR050217">
    <property type="entry name" value="Peroxiredoxin"/>
</dbReference>
<keyword evidence="7" id="KW-0575">Peroxidase</keyword>
<dbReference type="GO" id="GO:0042744">
    <property type="term" value="P:hydrogen peroxide catabolic process"/>
    <property type="evidence" value="ECO:0007669"/>
    <property type="project" value="TreeGrafter"/>
</dbReference>
<keyword evidence="5 7" id="KW-0676">Redox-active center</keyword>
<dbReference type="PIRSF" id="PIRSF000239">
    <property type="entry name" value="AHPC"/>
    <property type="match status" value="1"/>
</dbReference>
<dbReference type="InterPro" id="IPR000866">
    <property type="entry name" value="AhpC/TSA"/>
</dbReference>
<dbReference type="GO" id="GO:0005829">
    <property type="term" value="C:cytosol"/>
    <property type="evidence" value="ECO:0007669"/>
    <property type="project" value="TreeGrafter"/>
</dbReference>
<keyword evidence="7" id="KW-0049">Antioxidant</keyword>
<dbReference type="SUPFAM" id="SSF52833">
    <property type="entry name" value="Thioredoxin-like"/>
    <property type="match status" value="1"/>
</dbReference>
<evidence type="ECO:0000256" key="2">
    <source>
        <dbReference type="ARBA" id="ARBA00013017"/>
    </source>
</evidence>
<evidence type="ECO:0000313" key="10">
    <source>
        <dbReference type="EMBL" id="KAK7789552.1"/>
    </source>
</evidence>
<evidence type="ECO:0000259" key="9">
    <source>
        <dbReference type="PROSITE" id="PS51352"/>
    </source>
</evidence>
<evidence type="ECO:0000256" key="1">
    <source>
        <dbReference type="ARBA" id="ARBA00009796"/>
    </source>
</evidence>
<dbReference type="GO" id="GO:0019430">
    <property type="term" value="P:removal of superoxide radicals"/>
    <property type="evidence" value="ECO:0007669"/>
    <property type="project" value="TreeGrafter"/>
</dbReference>
<dbReference type="PROSITE" id="PS51352">
    <property type="entry name" value="THIOREDOXIN_2"/>
    <property type="match status" value="1"/>
</dbReference>
<dbReference type="GO" id="GO:0008379">
    <property type="term" value="F:thioredoxin peroxidase activity"/>
    <property type="evidence" value="ECO:0007669"/>
    <property type="project" value="TreeGrafter"/>
</dbReference>
<proteinExistence type="inferred from homology"/>
<comment type="similarity">
    <text evidence="1">Belongs to the peroxiredoxin family. AhpC/Prx1 subfamily.</text>
</comment>
<organism evidence="10 11">
    <name type="scientific">Gryllus longicercus</name>
    <dbReference type="NCBI Taxonomy" id="2509291"/>
    <lineage>
        <taxon>Eukaryota</taxon>
        <taxon>Metazoa</taxon>
        <taxon>Ecdysozoa</taxon>
        <taxon>Arthropoda</taxon>
        <taxon>Hexapoda</taxon>
        <taxon>Insecta</taxon>
        <taxon>Pterygota</taxon>
        <taxon>Neoptera</taxon>
        <taxon>Polyneoptera</taxon>
        <taxon>Orthoptera</taxon>
        <taxon>Ensifera</taxon>
        <taxon>Gryllidea</taxon>
        <taxon>Grylloidea</taxon>
        <taxon>Gryllidae</taxon>
        <taxon>Gryllinae</taxon>
        <taxon>Gryllus</taxon>
    </lineage>
</organism>
<dbReference type="EMBL" id="JAZDUA010000737">
    <property type="protein sequence ID" value="KAK7789552.1"/>
    <property type="molecule type" value="Genomic_DNA"/>
</dbReference>
<comment type="caution">
    <text evidence="10">The sequence shown here is derived from an EMBL/GenBank/DDBJ whole genome shotgun (WGS) entry which is preliminary data.</text>
</comment>
<dbReference type="AlphaFoldDB" id="A0AAN9V6Q9"/>